<dbReference type="HOGENOM" id="CLU_1396422_0_0_1"/>
<name>A0A067S767_GALM3</name>
<feature type="region of interest" description="Disordered" evidence="1">
    <location>
        <begin position="1"/>
        <end position="39"/>
    </location>
</feature>
<protein>
    <submittedName>
        <fullName evidence="2">Uncharacterized protein</fullName>
    </submittedName>
</protein>
<evidence type="ECO:0000313" key="3">
    <source>
        <dbReference type="Proteomes" id="UP000027222"/>
    </source>
</evidence>
<evidence type="ECO:0000313" key="2">
    <source>
        <dbReference type="EMBL" id="KDR66646.1"/>
    </source>
</evidence>
<accession>A0A067S767</accession>
<dbReference type="Proteomes" id="UP000027222">
    <property type="component" value="Unassembled WGS sequence"/>
</dbReference>
<feature type="compositionally biased region" description="Basic and acidic residues" evidence="1">
    <location>
        <begin position="1"/>
        <end position="17"/>
    </location>
</feature>
<evidence type="ECO:0000256" key="1">
    <source>
        <dbReference type="SAM" id="MobiDB-lite"/>
    </source>
</evidence>
<sequence length="195" mass="21168">MSDVEARLRGQRQHDDWSSSSASNMSLADFSSGLTEGKRSPGVRIISRVVWRVEGEKRPRNVKVEGREGGYVGFDVPTTKADAGEVDSPAKQEIGVNVKTLLQIQAPPRAGTSKPDSQTQFIFMSGNSTPISRAPPAHTFIASNASRDKHPPTTLHPDLSSQVSRPANEGRMTNALGSAHHPNRQQLDLGETMCR</sequence>
<gene>
    <name evidence="2" type="ORF">GALMADRAFT_147693</name>
</gene>
<proteinExistence type="predicted"/>
<organism evidence="2 3">
    <name type="scientific">Galerina marginata (strain CBS 339.88)</name>
    <dbReference type="NCBI Taxonomy" id="685588"/>
    <lineage>
        <taxon>Eukaryota</taxon>
        <taxon>Fungi</taxon>
        <taxon>Dikarya</taxon>
        <taxon>Basidiomycota</taxon>
        <taxon>Agaricomycotina</taxon>
        <taxon>Agaricomycetes</taxon>
        <taxon>Agaricomycetidae</taxon>
        <taxon>Agaricales</taxon>
        <taxon>Agaricineae</taxon>
        <taxon>Strophariaceae</taxon>
        <taxon>Galerina</taxon>
    </lineage>
</organism>
<reference evidence="3" key="1">
    <citation type="journal article" date="2014" name="Proc. Natl. Acad. Sci. U.S.A.">
        <title>Extensive sampling of basidiomycete genomes demonstrates inadequacy of the white-rot/brown-rot paradigm for wood decay fungi.</title>
        <authorList>
            <person name="Riley R."/>
            <person name="Salamov A.A."/>
            <person name="Brown D.W."/>
            <person name="Nagy L.G."/>
            <person name="Floudas D."/>
            <person name="Held B.W."/>
            <person name="Levasseur A."/>
            <person name="Lombard V."/>
            <person name="Morin E."/>
            <person name="Otillar R."/>
            <person name="Lindquist E.A."/>
            <person name="Sun H."/>
            <person name="LaButti K.M."/>
            <person name="Schmutz J."/>
            <person name="Jabbour D."/>
            <person name="Luo H."/>
            <person name="Baker S.E."/>
            <person name="Pisabarro A.G."/>
            <person name="Walton J.D."/>
            <person name="Blanchette R.A."/>
            <person name="Henrissat B."/>
            <person name="Martin F."/>
            <person name="Cullen D."/>
            <person name="Hibbett D.S."/>
            <person name="Grigoriev I.V."/>
        </authorList>
    </citation>
    <scope>NUCLEOTIDE SEQUENCE [LARGE SCALE GENOMIC DNA]</scope>
    <source>
        <strain evidence="3">CBS 339.88</strain>
    </source>
</reference>
<feature type="region of interest" description="Disordered" evidence="1">
    <location>
        <begin position="143"/>
        <end position="195"/>
    </location>
</feature>
<dbReference type="EMBL" id="KL142421">
    <property type="protein sequence ID" value="KDR66646.1"/>
    <property type="molecule type" value="Genomic_DNA"/>
</dbReference>
<feature type="compositionally biased region" description="Low complexity" evidence="1">
    <location>
        <begin position="18"/>
        <end position="32"/>
    </location>
</feature>
<keyword evidence="3" id="KW-1185">Reference proteome</keyword>
<dbReference type="AlphaFoldDB" id="A0A067S767"/>